<evidence type="ECO:0000313" key="2">
    <source>
        <dbReference type="EMBL" id="MFC0865519.1"/>
    </source>
</evidence>
<keyword evidence="3" id="KW-1185">Reference proteome</keyword>
<dbReference type="RefSeq" id="WP_394303539.1">
    <property type="nucleotide sequence ID" value="NZ_JBHMQT010000056.1"/>
</dbReference>
<feature type="region of interest" description="Disordered" evidence="1">
    <location>
        <begin position="201"/>
        <end position="221"/>
    </location>
</feature>
<dbReference type="EMBL" id="JBHMQT010000056">
    <property type="protein sequence ID" value="MFC0865519.1"/>
    <property type="molecule type" value="Genomic_DNA"/>
</dbReference>
<sequence>MKEAIADLQTAVGEQLDQLSSSLGKTVQRHVREALKAEVRQSIEAEVRAEITDEIRKEMTVRLNSLISDYRHLDPAKILEGFLQEATNLLSTSPQPAADSLTQRELVEGLRQAVLEAFGSRRLHLAHLAELDSHLREATDLGGIRLLVDEWFAVAGLKRIASPVERSECFATMNSPTDGPYLALVRPAYVDAVTHKIVRSGQLRHTDDPASALDDSSAGGS</sequence>
<dbReference type="Proteomes" id="UP001589870">
    <property type="component" value="Unassembled WGS sequence"/>
</dbReference>
<evidence type="ECO:0000313" key="3">
    <source>
        <dbReference type="Proteomes" id="UP001589870"/>
    </source>
</evidence>
<proteinExistence type="predicted"/>
<organism evidence="2 3">
    <name type="scientific">Sphaerimonospora cavernae</name>
    <dbReference type="NCBI Taxonomy" id="1740611"/>
    <lineage>
        <taxon>Bacteria</taxon>
        <taxon>Bacillati</taxon>
        <taxon>Actinomycetota</taxon>
        <taxon>Actinomycetes</taxon>
        <taxon>Streptosporangiales</taxon>
        <taxon>Streptosporangiaceae</taxon>
        <taxon>Sphaerimonospora</taxon>
    </lineage>
</organism>
<protein>
    <submittedName>
        <fullName evidence="2">Uncharacterized protein</fullName>
    </submittedName>
</protein>
<feature type="compositionally biased region" description="Low complexity" evidence="1">
    <location>
        <begin position="209"/>
        <end position="221"/>
    </location>
</feature>
<gene>
    <name evidence="2" type="ORF">ACFHYQ_24805</name>
</gene>
<name>A0ABV6UBL6_9ACTN</name>
<accession>A0ABV6UBL6</accession>
<reference evidence="2 3" key="1">
    <citation type="submission" date="2024-09" db="EMBL/GenBank/DDBJ databases">
        <authorList>
            <person name="Sun Q."/>
            <person name="Mori K."/>
        </authorList>
    </citation>
    <scope>NUCLEOTIDE SEQUENCE [LARGE SCALE GENOMIC DNA]</scope>
    <source>
        <strain evidence="2 3">TBRC 1851</strain>
    </source>
</reference>
<comment type="caution">
    <text evidence="2">The sequence shown here is derived from an EMBL/GenBank/DDBJ whole genome shotgun (WGS) entry which is preliminary data.</text>
</comment>
<evidence type="ECO:0000256" key="1">
    <source>
        <dbReference type="SAM" id="MobiDB-lite"/>
    </source>
</evidence>